<evidence type="ECO:0000256" key="1">
    <source>
        <dbReference type="ARBA" id="ARBA00022679"/>
    </source>
</evidence>
<dbReference type="EC" id="2.3.1.-" evidence="5"/>
<accession>A0ABW8RJ80</accession>
<keyword evidence="6" id="KW-1185">Reference proteome</keyword>
<dbReference type="Proteomes" id="UP001623041">
    <property type="component" value="Unassembled WGS sequence"/>
</dbReference>
<dbReference type="SUPFAM" id="SSF55729">
    <property type="entry name" value="Acyl-CoA N-acyltransferases (Nat)"/>
    <property type="match status" value="1"/>
</dbReference>
<comment type="similarity">
    <text evidence="3">Belongs to the acetyltransferase family. RimJ subfamily.</text>
</comment>
<dbReference type="SUPFAM" id="SSF55298">
    <property type="entry name" value="YjgF-like"/>
    <property type="match status" value="1"/>
</dbReference>
<reference evidence="5 6" key="1">
    <citation type="submission" date="2024-11" db="EMBL/GenBank/DDBJ databases">
        <authorList>
            <person name="Lucas J.A."/>
        </authorList>
    </citation>
    <scope>NUCLEOTIDE SEQUENCE [LARGE SCALE GENOMIC DNA]</scope>
    <source>
        <strain evidence="5 6">Z 5.4</strain>
    </source>
</reference>
<dbReference type="Pfam" id="PF13302">
    <property type="entry name" value="Acetyltransf_3"/>
    <property type="match status" value="1"/>
</dbReference>
<dbReference type="PROSITE" id="PS51186">
    <property type="entry name" value="GNAT"/>
    <property type="match status" value="1"/>
</dbReference>
<sequence length="310" mass="35256">MEKMQEIFIRQLELSDAEDLLKLEVENRDFFQLYSPLKDEKFYTIDGQVERIEKNVLLTKQDSVYSFGIFLTDSKQLIGNVTLSEVARGNYQSCWIGYYLDRKHNGKGYMTKAVKLVVDYGFNELKLHRIEAGVMPHNIRSIKVLEKAGFHKEGIAIENVKINGRWENHQTLAIVNNEEYNSKVIRKNPLGIALPMGEYTHLTIVPSEAELIVSSGQVGIDIEGNIPDSVEKQFQIALENTITLLNSENINTDGIIKVNIWLTETVDKEVFVDIYKKFHNGSSPSMTLAYVSALGTPDLKVELEVWAARL</sequence>
<feature type="domain" description="N-acetyltransferase" evidence="4">
    <location>
        <begin position="7"/>
        <end position="173"/>
    </location>
</feature>
<dbReference type="Pfam" id="PF01042">
    <property type="entry name" value="Ribonuc_L-PSP"/>
    <property type="match status" value="1"/>
</dbReference>
<dbReference type="Gene3D" id="3.30.1330.40">
    <property type="entry name" value="RutC-like"/>
    <property type="match status" value="1"/>
</dbReference>
<dbReference type="InterPro" id="IPR035959">
    <property type="entry name" value="RutC-like_sf"/>
</dbReference>
<proteinExistence type="inferred from homology"/>
<dbReference type="EMBL" id="JBJHQH010000010">
    <property type="protein sequence ID" value="MFK9092799.1"/>
    <property type="molecule type" value="Genomic_DNA"/>
</dbReference>
<dbReference type="InterPro" id="IPR051531">
    <property type="entry name" value="N-acetyltransferase"/>
</dbReference>
<organism evidence="5 6">
    <name type="scientific">Bacillus salipaludis</name>
    <dbReference type="NCBI Taxonomy" id="2547811"/>
    <lineage>
        <taxon>Bacteria</taxon>
        <taxon>Bacillati</taxon>
        <taxon>Bacillota</taxon>
        <taxon>Bacilli</taxon>
        <taxon>Bacillales</taxon>
        <taxon>Bacillaceae</taxon>
        <taxon>Bacillus</taxon>
    </lineage>
</organism>
<dbReference type="PANTHER" id="PTHR43792">
    <property type="entry name" value="GNAT FAMILY, PUTATIVE (AFU_ORTHOLOGUE AFUA_3G00765)-RELATED-RELATED"/>
    <property type="match status" value="1"/>
</dbReference>
<evidence type="ECO:0000313" key="5">
    <source>
        <dbReference type="EMBL" id="MFK9092799.1"/>
    </source>
</evidence>
<protein>
    <submittedName>
        <fullName evidence="5">GNAT family N-acetyltransferase</fullName>
        <ecNumber evidence="5">2.3.1.-</ecNumber>
    </submittedName>
</protein>
<dbReference type="Gene3D" id="3.40.630.30">
    <property type="match status" value="1"/>
</dbReference>
<evidence type="ECO:0000256" key="2">
    <source>
        <dbReference type="ARBA" id="ARBA00023315"/>
    </source>
</evidence>
<evidence type="ECO:0000313" key="6">
    <source>
        <dbReference type="Proteomes" id="UP001623041"/>
    </source>
</evidence>
<name>A0ABW8RJ80_9BACI</name>
<evidence type="ECO:0000256" key="3">
    <source>
        <dbReference type="ARBA" id="ARBA00038502"/>
    </source>
</evidence>
<evidence type="ECO:0000259" key="4">
    <source>
        <dbReference type="PROSITE" id="PS51186"/>
    </source>
</evidence>
<dbReference type="PANTHER" id="PTHR43792:SF8">
    <property type="entry name" value="[RIBOSOMAL PROTEIN US5]-ALANINE N-ACETYLTRANSFERASE"/>
    <property type="match status" value="1"/>
</dbReference>
<keyword evidence="2 5" id="KW-0012">Acyltransferase</keyword>
<dbReference type="GO" id="GO:0016746">
    <property type="term" value="F:acyltransferase activity"/>
    <property type="evidence" value="ECO:0007669"/>
    <property type="project" value="UniProtKB-KW"/>
</dbReference>
<dbReference type="InterPro" id="IPR016181">
    <property type="entry name" value="Acyl_CoA_acyltransferase"/>
</dbReference>
<keyword evidence="1 5" id="KW-0808">Transferase</keyword>
<dbReference type="InterPro" id="IPR000182">
    <property type="entry name" value="GNAT_dom"/>
</dbReference>
<dbReference type="InterPro" id="IPR006175">
    <property type="entry name" value="YjgF/YER057c/UK114"/>
</dbReference>
<gene>
    <name evidence="5" type="ORF">ACJEBI_15100</name>
</gene>
<dbReference type="RefSeq" id="WP_406581366.1">
    <property type="nucleotide sequence ID" value="NZ_JBJHQH010000010.1"/>
</dbReference>
<comment type="caution">
    <text evidence="5">The sequence shown here is derived from an EMBL/GenBank/DDBJ whole genome shotgun (WGS) entry which is preliminary data.</text>
</comment>